<keyword evidence="3" id="KW-0536">Nodulation</keyword>
<evidence type="ECO:0000256" key="11">
    <source>
        <dbReference type="ARBA" id="ARBA00039445"/>
    </source>
</evidence>
<name>A0A087M5D2_9HYPH</name>
<comment type="function">
    <text evidence="10">Proposed to synthesize NOD factor fatty acyl chain. Involved in the synthesis of a highly unsaturated fatty acid moiety, which forms part of a lipo-oligosaccharide that is responsible for host specificity.</text>
</comment>
<sequence>MSVAVAITGMGCVTAAGLGVDALWQAARDGDPKVSRLEGDEFARSHVKIAARAPFDMADHFTPNQARTLDRFSALAIVAAKEAIEAARAEPREWGDRVALIIGTGIGGIETTASMYGSFTSGTRGDPMAIPKIMPNAAACQVAMAFGITGTLLATAGACSSSAQAIGLGLQLIRAGIVDRAIVGGSEAMVIPSSMLAWEMLRVLTPTAQRPFSKGRDGMMMGEGAGVLVLERLDLAQERGAPIVGMLRGYGTTSDAKDLLRADPVRSSAAISRALADAELAPSDIAYCNAHGTGTIANDVAEAEALSLVFGESLPNLAVSSTKPVHGHLIGAAGAVEAIVTVKALNEGIAPPTINFLEPDPAMHPINCVPNTAQPISGKIGISNSFAFGGINCSLVFSAA</sequence>
<evidence type="ECO:0000256" key="12">
    <source>
        <dbReference type="ARBA" id="ARBA00041756"/>
    </source>
</evidence>
<evidence type="ECO:0000313" key="15">
    <source>
        <dbReference type="EMBL" id="KFL32085.1"/>
    </source>
</evidence>
<dbReference type="Pfam" id="PF00109">
    <property type="entry name" value="ketoacyl-synt"/>
    <property type="match status" value="1"/>
</dbReference>
<evidence type="ECO:0000256" key="2">
    <source>
        <dbReference type="ARBA" id="ARBA00008467"/>
    </source>
</evidence>
<evidence type="ECO:0000256" key="4">
    <source>
        <dbReference type="ARBA" id="ARBA00022475"/>
    </source>
</evidence>
<dbReference type="InterPro" id="IPR014031">
    <property type="entry name" value="Ketoacyl_synth_C"/>
</dbReference>
<dbReference type="InterPro" id="IPR000794">
    <property type="entry name" value="Beta-ketoacyl_synthase"/>
</dbReference>
<feature type="domain" description="Ketosynthase family 3 (KS3)" evidence="14">
    <location>
        <begin position="2"/>
        <end position="399"/>
    </location>
</feature>
<dbReference type="InterPro" id="IPR016039">
    <property type="entry name" value="Thiolase-like"/>
</dbReference>
<evidence type="ECO:0000256" key="6">
    <source>
        <dbReference type="ARBA" id="ARBA00022679"/>
    </source>
</evidence>
<evidence type="ECO:0000256" key="3">
    <source>
        <dbReference type="ARBA" id="ARBA00022458"/>
    </source>
</evidence>
<comment type="caution">
    <text evidence="15">The sequence shown here is derived from an EMBL/GenBank/DDBJ whole genome shotgun (WGS) entry which is preliminary data.</text>
</comment>
<evidence type="ECO:0000313" key="16">
    <source>
        <dbReference type="Proteomes" id="UP000028981"/>
    </source>
</evidence>
<evidence type="ECO:0000256" key="5">
    <source>
        <dbReference type="ARBA" id="ARBA00022519"/>
    </source>
</evidence>
<evidence type="ECO:0000256" key="10">
    <source>
        <dbReference type="ARBA" id="ARBA00037576"/>
    </source>
</evidence>
<dbReference type="InterPro" id="IPR014030">
    <property type="entry name" value="Ketoacyl_synth_N"/>
</dbReference>
<dbReference type="STRING" id="46914.JP75_03670"/>
<evidence type="ECO:0000256" key="1">
    <source>
        <dbReference type="ARBA" id="ARBA00004533"/>
    </source>
</evidence>
<reference evidence="15 16" key="1">
    <citation type="submission" date="2014-08" db="EMBL/GenBank/DDBJ databases">
        <authorList>
            <person name="Hassan Y.I."/>
            <person name="Lepp D."/>
            <person name="Zhou T."/>
        </authorList>
    </citation>
    <scope>NUCLEOTIDE SEQUENCE [LARGE SCALE GENOMIC DNA]</scope>
    <source>
        <strain evidence="15 16">IFO13584</strain>
    </source>
</reference>
<keyword evidence="6 13" id="KW-0808">Transferase</keyword>
<dbReference type="SUPFAM" id="SSF53901">
    <property type="entry name" value="Thiolase-like"/>
    <property type="match status" value="2"/>
</dbReference>
<dbReference type="SMART" id="SM00825">
    <property type="entry name" value="PKS_KS"/>
    <property type="match status" value="1"/>
</dbReference>
<dbReference type="Pfam" id="PF02801">
    <property type="entry name" value="Ketoacyl-synt_C"/>
    <property type="match status" value="1"/>
</dbReference>
<comment type="subcellular location">
    <subcellularLocation>
        <location evidence="1">Cell inner membrane</location>
    </subcellularLocation>
</comment>
<evidence type="ECO:0000256" key="8">
    <source>
        <dbReference type="ARBA" id="ARBA00022989"/>
    </source>
</evidence>
<dbReference type="EMBL" id="JQGC01000003">
    <property type="protein sequence ID" value="KFL32085.1"/>
    <property type="molecule type" value="Genomic_DNA"/>
</dbReference>
<dbReference type="PROSITE" id="PS52004">
    <property type="entry name" value="KS3_2"/>
    <property type="match status" value="1"/>
</dbReference>
<dbReference type="InterPro" id="IPR018201">
    <property type="entry name" value="Ketoacyl_synth_AS"/>
</dbReference>
<dbReference type="PANTHER" id="PTHR11712:SF352">
    <property type="entry name" value="3-OXOACYL-[ACYL-CARRIER-PROTEIN] SYNTHASE"/>
    <property type="match status" value="1"/>
</dbReference>
<comment type="similarity">
    <text evidence="2 13">Belongs to the thiolase-like superfamily. Beta-ketoacyl-ACP synthases family.</text>
</comment>
<keyword evidence="8" id="KW-1133">Transmembrane helix</keyword>
<evidence type="ECO:0000259" key="14">
    <source>
        <dbReference type="PROSITE" id="PS52004"/>
    </source>
</evidence>
<keyword evidence="5" id="KW-0997">Cell inner membrane</keyword>
<dbReference type="AlphaFoldDB" id="A0A087M5D2"/>
<dbReference type="GO" id="GO:0005886">
    <property type="term" value="C:plasma membrane"/>
    <property type="evidence" value="ECO:0007669"/>
    <property type="project" value="UniProtKB-SubCell"/>
</dbReference>
<evidence type="ECO:0000256" key="13">
    <source>
        <dbReference type="RuleBase" id="RU003694"/>
    </source>
</evidence>
<dbReference type="PROSITE" id="PS00606">
    <property type="entry name" value="KS3_1"/>
    <property type="match status" value="1"/>
</dbReference>
<dbReference type="InterPro" id="IPR020841">
    <property type="entry name" value="PKS_Beta-ketoAc_synthase_dom"/>
</dbReference>
<dbReference type="RefSeq" id="WP_035079416.1">
    <property type="nucleotide sequence ID" value="NZ_JQGC01000003.1"/>
</dbReference>
<keyword evidence="7" id="KW-0812">Transmembrane</keyword>
<keyword evidence="9" id="KW-0472">Membrane</keyword>
<gene>
    <name evidence="15" type="ORF">JP75_03670</name>
</gene>
<dbReference type="GO" id="GO:0004315">
    <property type="term" value="F:3-oxoacyl-[acyl-carrier-protein] synthase activity"/>
    <property type="evidence" value="ECO:0007669"/>
    <property type="project" value="InterPro"/>
</dbReference>
<dbReference type="GO" id="GO:0006633">
    <property type="term" value="P:fatty acid biosynthetic process"/>
    <property type="evidence" value="ECO:0007669"/>
    <property type="project" value="InterPro"/>
</dbReference>
<dbReference type="PANTHER" id="PTHR11712">
    <property type="entry name" value="POLYKETIDE SYNTHASE-RELATED"/>
    <property type="match status" value="1"/>
</dbReference>
<keyword evidence="4" id="KW-1003">Cell membrane</keyword>
<accession>A0A087M5D2</accession>
<proteinExistence type="inferred from homology"/>
<evidence type="ECO:0000256" key="7">
    <source>
        <dbReference type="ARBA" id="ARBA00022692"/>
    </source>
</evidence>
<keyword evidence="16" id="KW-1185">Reference proteome</keyword>
<evidence type="ECO:0000256" key="9">
    <source>
        <dbReference type="ARBA" id="ARBA00023136"/>
    </source>
</evidence>
<protein>
    <recommendedName>
        <fullName evidence="11">Nodulation protein E</fullName>
    </recommendedName>
    <alternativeName>
        <fullName evidence="12">Host-specificity of nodulation protein B</fullName>
    </alternativeName>
</protein>
<organism evidence="15 16">
    <name type="scientific">Devosia riboflavina</name>
    <dbReference type="NCBI Taxonomy" id="46914"/>
    <lineage>
        <taxon>Bacteria</taxon>
        <taxon>Pseudomonadati</taxon>
        <taxon>Pseudomonadota</taxon>
        <taxon>Alphaproteobacteria</taxon>
        <taxon>Hyphomicrobiales</taxon>
        <taxon>Devosiaceae</taxon>
        <taxon>Devosia</taxon>
    </lineage>
</organism>
<dbReference type="Proteomes" id="UP000028981">
    <property type="component" value="Unassembled WGS sequence"/>
</dbReference>
<dbReference type="CDD" id="cd00834">
    <property type="entry name" value="KAS_I_II"/>
    <property type="match status" value="1"/>
</dbReference>
<dbReference type="Gene3D" id="3.40.47.10">
    <property type="match status" value="1"/>
</dbReference>